<keyword evidence="4" id="KW-1185">Reference proteome</keyword>
<evidence type="ECO:0000313" key="4">
    <source>
        <dbReference type="Proteomes" id="UP000636918"/>
    </source>
</evidence>
<evidence type="ECO:0000259" key="2">
    <source>
        <dbReference type="Pfam" id="PF17863"/>
    </source>
</evidence>
<protein>
    <submittedName>
        <fullName evidence="3">MoxR family ATPase</fullName>
    </submittedName>
</protein>
<dbReference type="EMBL" id="JAERSG010000003">
    <property type="protein sequence ID" value="MBL0748187.1"/>
    <property type="molecule type" value="Genomic_DNA"/>
</dbReference>
<proteinExistence type="predicted"/>
<dbReference type="Gene3D" id="1.10.8.80">
    <property type="entry name" value="Magnesium chelatase subunit I, C-Terminal domain"/>
    <property type="match status" value="1"/>
</dbReference>
<dbReference type="InterPro" id="IPR027417">
    <property type="entry name" value="P-loop_NTPase"/>
</dbReference>
<dbReference type="SUPFAM" id="SSF52540">
    <property type="entry name" value="P-loop containing nucleoside triphosphate hydrolases"/>
    <property type="match status" value="1"/>
</dbReference>
<accession>A0ABS1L9H6</accession>
<dbReference type="PANTHER" id="PTHR42759:SF5">
    <property type="entry name" value="METHANOL DEHYDROGENASE REGULATOR"/>
    <property type="match status" value="1"/>
</dbReference>
<dbReference type="InterPro" id="IPR050764">
    <property type="entry name" value="CbbQ/NirQ/NorQ/GpvN"/>
</dbReference>
<gene>
    <name evidence="3" type="ORF">JI751_11240</name>
</gene>
<evidence type="ECO:0000313" key="3">
    <source>
        <dbReference type="EMBL" id="MBL0748187.1"/>
    </source>
</evidence>
<dbReference type="CDD" id="cd00009">
    <property type="entry name" value="AAA"/>
    <property type="match status" value="1"/>
</dbReference>
<dbReference type="InterPro" id="IPR011703">
    <property type="entry name" value="ATPase_AAA-3"/>
</dbReference>
<organism evidence="3 4">
    <name type="scientific">Nocardioides baculatus</name>
    <dbReference type="NCBI Taxonomy" id="2801337"/>
    <lineage>
        <taxon>Bacteria</taxon>
        <taxon>Bacillati</taxon>
        <taxon>Actinomycetota</taxon>
        <taxon>Actinomycetes</taxon>
        <taxon>Propionibacteriales</taxon>
        <taxon>Nocardioidaceae</taxon>
        <taxon>Nocardioides</taxon>
    </lineage>
</organism>
<evidence type="ECO:0000259" key="1">
    <source>
        <dbReference type="Pfam" id="PF07726"/>
    </source>
</evidence>
<dbReference type="Pfam" id="PF07726">
    <property type="entry name" value="AAA_3"/>
    <property type="match status" value="1"/>
</dbReference>
<dbReference type="Gene3D" id="3.40.50.300">
    <property type="entry name" value="P-loop containing nucleotide triphosphate hydrolases"/>
    <property type="match status" value="1"/>
</dbReference>
<feature type="domain" description="ChlI/MoxR AAA lid" evidence="2">
    <location>
        <begin position="221"/>
        <end position="291"/>
    </location>
</feature>
<dbReference type="PANTHER" id="PTHR42759">
    <property type="entry name" value="MOXR FAMILY PROTEIN"/>
    <property type="match status" value="1"/>
</dbReference>
<comment type="caution">
    <text evidence="3">The sequence shown here is derived from an EMBL/GenBank/DDBJ whole genome shotgun (WGS) entry which is preliminary data.</text>
</comment>
<dbReference type="Pfam" id="PF17863">
    <property type="entry name" value="AAA_lid_2"/>
    <property type="match status" value="1"/>
</dbReference>
<dbReference type="Proteomes" id="UP000636918">
    <property type="component" value="Unassembled WGS sequence"/>
</dbReference>
<feature type="domain" description="ATPase AAA-3" evidence="1">
    <location>
        <begin position="28"/>
        <end position="158"/>
    </location>
</feature>
<sequence length="304" mass="32541">MVGNIEQGVLGKTHVVRLTLTCLVAGGHLLLEDFPGTGKTMLARALANTMSGSHARIQFTPDLLPSDVTGVTVFDQHASRFDFHPGAVFHNLLLADEINRASPKTQSALLEVMEEGHVTVDGVTHSVPQPFMVIATQNPIEQAGTYRLPEAQLDRFLIKTSVGYPDAESTEALLRSSQVRDRASLVSPVVDGATVTRMAAHADAIHVDDAIITYVRRLAEASREHPDVRVGLSPRGALALVRVAKVWAAADGRGHVVPQDVASLCEPVLNHRLILRPEAAFSDVQVESVIADVVASVSAPTGRS</sequence>
<reference evidence="3 4" key="1">
    <citation type="submission" date="2021-01" db="EMBL/GenBank/DDBJ databases">
        <title>Genome seq and assembly of Nocardiodes sp. G10.</title>
        <authorList>
            <person name="Chhetri G."/>
        </authorList>
    </citation>
    <scope>NUCLEOTIDE SEQUENCE [LARGE SCALE GENOMIC DNA]</scope>
    <source>
        <strain evidence="3 4">G10</strain>
    </source>
</reference>
<dbReference type="InterPro" id="IPR041628">
    <property type="entry name" value="ChlI/MoxR_AAA_lid"/>
</dbReference>
<name>A0ABS1L9H6_9ACTN</name>
<dbReference type="PIRSF" id="PIRSF002849">
    <property type="entry name" value="AAA_ATPase_chaperone_MoxR_prd"/>
    <property type="match status" value="1"/>
</dbReference>